<organism evidence="3 4">
    <name type="scientific">Dyadobacter frigoris</name>
    <dbReference type="NCBI Taxonomy" id="2576211"/>
    <lineage>
        <taxon>Bacteria</taxon>
        <taxon>Pseudomonadati</taxon>
        <taxon>Bacteroidota</taxon>
        <taxon>Cytophagia</taxon>
        <taxon>Cytophagales</taxon>
        <taxon>Spirosomataceae</taxon>
        <taxon>Dyadobacter</taxon>
    </lineage>
</organism>
<feature type="transmembrane region" description="Helical" evidence="1">
    <location>
        <begin position="305"/>
        <end position="328"/>
    </location>
</feature>
<feature type="transmembrane region" description="Helical" evidence="1">
    <location>
        <begin position="334"/>
        <end position="354"/>
    </location>
</feature>
<feature type="domain" description="Acyltransferase 3" evidence="2">
    <location>
        <begin position="14"/>
        <end position="349"/>
    </location>
</feature>
<dbReference type="EMBL" id="SZVO01000010">
    <property type="protein sequence ID" value="TKT90218.1"/>
    <property type="molecule type" value="Genomic_DNA"/>
</dbReference>
<reference evidence="3 4" key="1">
    <citation type="submission" date="2019-05" db="EMBL/GenBank/DDBJ databases">
        <title>Dyadobacter AR-3-8 sp. nov., isolated from arctic soil.</title>
        <authorList>
            <person name="Chaudhary D.K."/>
        </authorList>
    </citation>
    <scope>NUCLEOTIDE SEQUENCE [LARGE SCALE GENOMIC DNA]</scope>
    <source>
        <strain evidence="3 4">AR-3-8</strain>
    </source>
</reference>
<keyword evidence="1" id="KW-1133">Transmembrane helix</keyword>
<dbReference type="Pfam" id="PF01757">
    <property type="entry name" value="Acyl_transf_3"/>
    <property type="match status" value="1"/>
</dbReference>
<dbReference type="RefSeq" id="WP_137341981.1">
    <property type="nucleotide sequence ID" value="NZ_BSQH01000004.1"/>
</dbReference>
<keyword evidence="3" id="KW-0808">Transferase</keyword>
<dbReference type="AlphaFoldDB" id="A0A4U6D2Y0"/>
<proteinExistence type="predicted"/>
<keyword evidence="3" id="KW-0012">Acyltransferase</keyword>
<evidence type="ECO:0000256" key="1">
    <source>
        <dbReference type="SAM" id="Phobius"/>
    </source>
</evidence>
<feature type="transmembrane region" description="Helical" evidence="1">
    <location>
        <begin position="267"/>
        <end position="284"/>
    </location>
</feature>
<dbReference type="InterPro" id="IPR002656">
    <property type="entry name" value="Acyl_transf_3_dom"/>
</dbReference>
<accession>A0A4U6D2Y0</accession>
<evidence type="ECO:0000259" key="2">
    <source>
        <dbReference type="Pfam" id="PF01757"/>
    </source>
</evidence>
<dbReference type="GO" id="GO:0016747">
    <property type="term" value="F:acyltransferase activity, transferring groups other than amino-acyl groups"/>
    <property type="evidence" value="ECO:0007669"/>
    <property type="project" value="InterPro"/>
</dbReference>
<sequence>MSDLKTQRHRFEVLDMFRGIFASLVFLFHLGPFADTRILNNSFVENSDMFVDFFFVLSGFVIAYSYQSMPDLQSLKLFLTKRIYRIYPLHFVMLLAFAGMGIAKNLLNPYVKVNNLVNPANTVYTFFTSLFLINSTPLPGVKDVSWNIPSWSISAEMIAYLVFGMLVVFICSSKQISRRNSYYLLVVVISLTGLWFVSESFQINYSFNYGFLRGILGFFTGVLCFNLFNQTNEALRKLPAYLFSISEIVTITVITTCICKGEELKPLGAIFEVLFFACIFIFSFEKGIISSGLKNIGLLKKLGQYSYSIYMTHAFLISIFNVLFIRIIKLPPTSYSWLFILNFILIYFVSAWMYKNVEMRFQYKKSKNTNGGKENAQVELRGDI</sequence>
<evidence type="ECO:0000313" key="3">
    <source>
        <dbReference type="EMBL" id="TKT90218.1"/>
    </source>
</evidence>
<keyword evidence="1" id="KW-0472">Membrane</keyword>
<dbReference type="InterPro" id="IPR050879">
    <property type="entry name" value="Acyltransferase_3"/>
</dbReference>
<dbReference type="OrthoDB" id="9796461at2"/>
<feature type="transmembrane region" description="Helical" evidence="1">
    <location>
        <begin position="49"/>
        <end position="66"/>
    </location>
</feature>
<evidence type="ECO:0000313" key="4">
    <source>
        <dbReference type="Proteomes" id="UP000304900"/>
    </source>
</evidence>
<name>A0A4U6D2Y0_9BACT</name>
<feature type="transmembrane region" description="Helical" evidence="1">
    <location>
        <begin position="148"/>
        <end position="170"/>
    </location>
</feature>
<keyword evidence="4" id="KW-1185">Reference proteome</keyword>
<comment type="caution">
    <text evidence="3">The sequence shown here is derived from an EMBL/GenBank/DDBJ whole genome shotgun (WGS) entry which is preliminary data.</text>
</comment>
<dbReference type="Proteomes" id="UP000304900">
    <property type="component" value="Unassembled WGS sequence"/>
</dbReference>
<feature type="transmembrane region" description="Helical" evidence="1">
    <location>
        <begin position="240"/>
        <end position="261"/>
    </location>
</feature>
<dbReference type="PANTHER" id="PTHR23028">
    <property type="entry name" value="ACETYLTRANSFERASE"/>
    <property type="match status" value="1"/>
</dbReference>
<keyword evidence="1" id="KW-0812">Transmembrane</keyword>
<gene>
    <name evidence="3" type="ORF">FDK13_21000</name>
</gene>
<protein>
    <submittedName>
        <fullName evidence="3">Acyltransferase</fullName>
    </submittedName>
</protein>
<feature type="transmembrane region" description="Helical" evidence="1">
    <location>
        <begin position="182"/>
        <end position="198"/>
    </location>
</feature>
<feature type="transmembrane region" description="Helical" evidence="1">
    <location>
        <begin position="87"/>
        <end position="107"/>
    </location>
</feature>
<feature type="transmembrane region" description="Helical" evidence="1">
    <location>
        <begin position="210"/>
        <end position="228"/>
    </location>
</feature>